<keyword evidence="2" id="KW-1185">Reference proteome</keyword>
<protein>
    <submittedName>
        <fullName evidence="1">Uncharacterized protein</fullName>
    </submittedName>
</protein>
<dbReference type="EMBL" id="OX465080">
    <property type="protein sequence ID" value="CAI9280664.1"/>
    <property type="molecule type" value="Genomic_DNA"/>
</dbReference>
<evidence type="ECO:0000313" key="2">
    <source>
        <dbReference type="Proteomes" id="UP001177003"/>
    </source>
</evidence>
<organism evidence="1 2">
    <name type="scientific">Lactuca saligna</name>
    <name type="common">Willowleaf lettuce</name>
    <dbReference type="NCBI Taxonomy" id="75948"/>
    <lineage>
        <taxon>Eukaryota</taxon>
        <taxon>Viridiplantae</taxon>
        <taxon>Streptophyta</taxon>
        <taxon>Embryophyta</taxon>
        <taxon>Tracheophyta</taxon>
        <taxon>Spermatophyta</taxon>
        <taxon>Magnoliopsida</taxon>
        <taxon>eudicotyledons</taxon>
        <taxon>Gunneridae</taxon>
        <taxon>Pentapetalae</taxon>
        <taxon>asterids</taxon>
        <taxon>campanulids</taxon>
        <taxon>Asterales</taxon>
        <taxon>Asteraceae</taxon>
        <taxon>Cichorioideae</taxon>
        <taxon>Cichorieae</taxon>
        <taxon>Lactucinae</taxon>
        <taxon>Lactuca</taxon>
    </lineage>
</organism>
<dbReference type="Proteomes" id="UP001177003">
    <property type="component" value="Chromosome 4"/>
</dbReference>
<gene>
    <name evidence="1" type="ORF">LSALG_LOCUS20397</name>
</gene>
<name>A0AA35YV46_LACSI</name>
<sequence length="123" mass="12907">MSLIPKIDKKAKLDDQNFGKLEDLVNNIKKLVSKTGSSFTSLLTQELLTKKLRLLESPIHNELAPVAKLVNLMPTDATSVHTGVQGGEGIGVGMDMGSKISMGGSGSSKGNDDAKVVGNVIST</sequence>
<dbReference type="AlphaFoldDB" id="A0AA35YV46"/>
<accession>A0AA35YV46</accession>
<proteinExistence type="predicted"/>
<evidence type="ECO:0000313" key="1">
    <source>
        <dbReference type="EMBL" id="CAI9280664.1"/>
    </source>
</evidence>
<reference evidence="1" key="1">
    <citation type="submission" date="2023-04" db="EMBL/GenBank/DDBJ databases">
        <authorList>
            <person name="Vijverberg K."/>
            <person name="Xiong W."/>
            <person name="Schranz E."/>
        </authorList>
    </citation>
    <scope>NUCLEOTIDE SEQUENCE</scope>
</reference>